<keyword evidence="3" id="KW-0732">Signal</keyword>
<keyword evidence="4" id="KW-1133">Transmembrane helix</keyword>
<comment type="caution">
    <text evidence="6">The sequence shown here is derived from an EMBL/GenBank/DDBJ whole genome shotgun (WGS) entry which is preliminary data.</text>
</comment>
<reference evidence="6 7" key="1">
    <citation type="journal article" date="2016" name="Nat. Commun.">
        <title>Thousands of microbial genomes shed light on interconnected biogeochemical processes in an aquifer system.</title>
        <authorList>
            <person name="Anantharaman K."/>
            <person name="Brown C.T."/>
            <person name="Hug L.A."/>
            <person name="Sharon I."/>
            <person name="Castelle C.J."/>
            <person name="Probst A.J."/>
            <person name="Thomas B.C."/>
            <person name="Singh A."/>
            <person name="Wilkins M.J."/>
            <person name="Karaoz U."/>
            <person name="Brodie E.L."/>
            <person name="Williams K.H."/>
            <person name="Hubbard S.S."/>
            <person name="Banfield J.F."/>
        </authorList>
    </citation>
    <scope>NUCLEOTIDE SEQUENCE [LARGE SCALE GENOMIC DNA]</scope>
</reference>
<dbReference type="Gene3D" id="3.10.105.10">
    <property type="entry name" value="Dipeptide-binding Protein, Domain 3"/>
    <property type="match status" value="1"/>
</dbReference>
<keyword evidence="2" id="KW-0813">Transport</keyword>
<dbReference type="InterPro" id="IPR036365">
    <property type="entry name" value="PGBD-like_sf"/>
</dbReference>
<protein>
    <recommendedName>
        <fullName evidence="5">Solute-binding protein family 5 domain-containing protein</fullName>
    </recommendedName>
</protein>
<evidence type="ECO:0000256" key="2">
    <source>
        <dbReference type="ARBA" id="ARBA00022448"/>
    </source>
</evidence>
<dbReference type="PANTHER" id="PTHR30290:SF9">
    <property type="entry name" value="OLIGOPEPTIDE-BINDING PROTEIN APPA"/>
    <property type="match status" value="1"/>
</dbReference>
<dbReference type="GO" id="GO:0015833">
    <property type="term" value="P:peptide transport"/>
    <property type="evidence" value="ECO:0007669"/>
    <property type="project" value="TreeGrafter"/>
</dbReference>
<dbReference type="Proteomes" id="UP000179258">
    <property type="component" value="Unassembled WGS sequence"/>
</dbReference>
<dbReference type="GO" id="GO:0043190">
    <property type="term" value="C:ATP-binding cassette (ABC) transporter complex"/>
    <property type="evidence" value="ECO:0007669"/>
    <property type="project" value="InterPro"/>
</dbReference>
<dbReference type="InterPro" id="IPR036366">
    <property type="entry name" value="PGBDSf"/>
</dbReference>
<evidence type="ECO:0000256" key="1">
    <source>
        <dbReference type="ARBA" id="ARBA00005695"/>
    </source>
</evidence>
<dbReference type="InterPro" id="IPR030678">
    <property type="entry name" value="Peptide/Ni-bd"/>
</dbReference>
<dbReference type="PIRSF" id="PIRSF002741">
    <property type="entry name" value="MppA"/>
    <property type="match status" value="1"/>
</dbReference>
<dbReference type="SUPFAM" id="SSF53850">
    <property type="entry name" value="Periplasmic binding protein-like II"/>
    <property type="match status" value="2"/>
</dbReference>
<dbReference type="CDD" id="cd08513">
    <property type="entry name" value="PBP2_thermophilic_Hb8_like"/>
    <property type="match status" value="1"/>
</dbReference>
<dbReference type="EMBL" id="MHTX01000004">
    <property type="protein sequence ID" value="OHA68917.1"/>
    <property type="molecule type" value="Genomic_DNA"/>
</dbReference>
<keyword evidence="4" id="KW-0812">Transmembrane</keyword>
<evidence type="ECO:0000313" key="6">
    <source>
        <dbReference type="EMBL" id="OHA68917.1"/>
    </source>
</evidence>
<keyword evidence="4" id="KW-0472">Membrane</keyword>
<dbReference type="Gene3D" id="1.10.101.10">
    <property type="entry name" value="PGBD-like superfamily/PGBD"/>
    <property type="match status" value="1"/>
</dbReference>
<dbReference type="Pfam" id="PF00496">
    <property type="entry name" value="SBP_bac_5"/>
    <property type="match status" value="1"/>
</dbReference>
<dbReference type="SUPFAM" id="SSF47090">
    <property type="entry name" value="PGBD-like"/>
    <property type="match status" value="1"/>
</dbReference>
<dbReference type="GO" id="GO:0042597">
    <property type="term" value="C:periplasmic space"/>
    <property type="evidence" value="ECO:0007669"/>
    <property type="project" value="UniProtKB-ARBA"/>
</dbReference>
<sequence>MGQDKRLDWRHFFRLPEILTKGEKYFLAFGIILFLGSSAYLLLSYYRNITEARPTFGGTYTEGIVGQPRFLNPIYSQASDADRDLVELLFAGLLKYDASGKIAADLAELPELQDGGKRYEFTLKEARWQDGQKISADDVIFTIKTIQDPSYQSPLRGNWLGVQVEKISENKISLALTKPYAAFPELATVKIIPRHIWQNITPENFPLSNNNLSNAVGSGPYLIKKIEQSNSGIVEKIALEANPKYFGKKPFLKTAVFVFFGAERDLLGAAQAGAIDGFAPSMAKNYSLSNFVVHRLVLLRYFAVFLNDKGSGILAQKKIREALQYGTNKEEIVKNVFGGSANAISSPVLPNIFGLKEPAKTLVYDREKAKELLSEAGFKINPETNLRQKILIKEPALQLKSDLQVGSQGKEVEALQKCLAKDPQIYPEGTVNGNFGQQTKAAVIRFQEKYRADILIPAGISQGNGKVGPATRQKINQLCLPKTEEIIPLTVNLVTAAEPPLSAMAELLRSQWKEIGIDLKIQEVPAQELMRDFIRPRNYQTLLFGQVLGATPDPLPFWHSSQTMDPGLNLTSFESRQADNELALIRESDDEEERRRTLEDFQDVLLEDSPAVFLAQPEYLYFVSPKIKGINGHIITDPSKRFAGIENWYIKTRRAF</sequence>
<evidence type="ECO:0000256" key="4">
    <source>
        <dbReference type="SAM" id="Phobius"/>
    </source>
</evidence>
<dbReference type="Gene3D" id="3.40.190.10">
    <property type="entry name" value="Periplasmic binding protein-like II"/>
    <property type="match status" value="1"/>
</dbReference>
<dbReference type="InterPro" id="IPR000914">
    <property type="entry name" value="SBP_5_dom"/>
</dbReference>
<dbReference type="GO" id="GO:1904680">
    <property type="term" value="F:peptide transmembrane transporter activity"/>
    <property type="evidence" value="ECO:0007669"/>
    <property type="project" value="TreeGrafter"/>
</dbReference>
<dbReference type="PANTHER" id="PTHR30290">
    <property type="entry name" value="PERIPLASMIC BINDING COMPONENT OF ABC TRANSPORTER"/>
    <property type="match status" value="1"/>
</dbReference>
<feature type="domain" description="Solute-binding protein family 5" evidence="5">
    <location>
        <begin position="102"/>
        <end position="420"/>
    </location>
</feature>
<dbReference type="AlphaFoldDB" id="A0A1G2R884"/>
<evidence type="ECO:0000256" key="3">
    <source>
        <dbReference type="ARBA" id="ARBA00022729"/>
    </source>
</evidence>
<evidence type="ECO:0000259" key="5">
    <source>
        <dbReference type="Pfam" id="PF00496"/>
    </source>
</evidence>
<accession>A0A1G2R884</accession>
<feature type="transmembrane region" description="Helical" evidence="4">
    <location>
        <begin position="25"/>
        <end position="46"/>
    </location>
</feature>
<proteinExistence type="inferred from homology"/>
<gene>
    <name evidence="6" type="ORF">A3D59_00455</name>
</gene>
<dbReference type="InterPro" id="IPR039424">
    <property type="entry name" value="SBP_5"/>
</dbReference>
<organism evidence="6 7">
    <name type="scientific">Candidatus Wildermuthbacteria bacterium RIFCSPHIGHO2_02_FULL_47_17</name>
    <dbReference type="NCBI Taxonomy" id="1802452"/>
    <lineage>
        <taxon>Bacteria</taxon>
        <taxon>Candidatus Wildermuthiibacteriota</taxon>
    </lineage>
</organism>
<evidence type="ECO:0000313" key="7">
    <source>
        <dbReference type="Proteomes" id="UP000179258"/>
    </source>
</evidence>
<name>A0A1G2R884_9BACT</name>
<comment type="similarity">
    <text evidence="1">Belongs to the bacterial solute-binding protein 5 family.</text>
</comment>